<dbReference type="InterPro" id="IPR036663">
    <property type="entry name" value="Fumarylacetoacetase_C_sf"/>
</dbReference>
<proteinExistence type="inferred from homology"/>
<dbReference type="OrthoDB" id="5197601at2"/>
<dbReference type="Proteomes" id="UP000078507">
    <property type="component" value="Unassembled WGS sequence"/>
</dbReference>
<gene>
    <name evidence="4" type="ORF">ATB98_21910</name>
</gene>
<dbReference type="GO" id="GO:0044281">
    <property type="term" value="P:small molecule metabolic process"/>
    <property type="evidence" value="ECO:0007669"/>
    <property type="project" value="UniProtKB-ARBA"/>
</dbReference>
<evidence type="ECO:0000313" key="5">
    <source>
        <dbReference type="Proteomes" id="UP000078507"/>
    </source>
</evidence>
<reference evidence="4 5" key="1">
    <citation type="submission" date="2015-11" db="EMBL/GenBank/DDBJ databases">
        <title>Ensifer anhuiense sp. nov., an effective nitrogen fixation bacterium with Glycine soja.</title>
        <authorList>
            <person name="Yan H."/>
            <person name="Chen W."/>
        </authorList>
    </citation>
    <scope>NUCLEOTIDE SEQUENCE [LARGE SCALE GENOMIC DNA]</scope>
    <source>
        <strain evidence="4 5">LMG 7837</strain>
    </source>
</reference>
<dbReference type="GO" id="GO:0046872">
    <property type="term" value="F:metal ion binding"/>
    <property type="evidence" value="ECO:0007669"/>
    <property type="project" value="UniProtKB-KW"/>
</dbReference>
<accession>A0A178YK17</accession>
<dbReference type="EMBL" id="LNQB01000065">
    <property type="protein sequence ID" value="OAP47303.1"/>
    <property type="molecule type" value="Genomic_DNA"/>
</dbReference>
<sequence>MKFLRYGEPGREKPGLIDSKGVLRDLSGHVTDLAGDALDPERLTKLGGLDVETLPVVDGNPRLGPCVAGTGKFICIGLNYSDHAAETGATVPPEPIIFMKATSAITGPNDDLVLPRGSQKTDWEVELGVVIGRTAKYVSEAEALDYVAGYCTIHDVSERAFQIERHGQWTKGKSCDTFGPTGPWLVTKDEVADPHNLAMWLKVNGETMQDGSTRTMVYGVAYLVSYLSQFMSLRPGDIISTGTPPGVGMGMKPPRYLKAGDVVELGIEGLGNQKQRVRADA</sequence>
<feature type="domain" description="Fumarylacetoacetase-like C-terminal" evidence="3">
    <location>
        <begin position="72"/>
        <end position="278"/>
    </location>
</feature>
<dbReference type="InterPro" id="IPR051121">
    <property type="entry name" value="FAH"/>
</dbReference>
<dbReference type="STRING" id="36856.ATB98_21910"/>
<dbReference type="RefSeq" id="WP_066871509.1">
    <property type="nucleotide sequence ID" value="NZ_LNQB01000065.1"/>
</dbReference>
<evidence type="ECO:0000259" key="3">
    <source>
        <dbReference type="Pfam" id="PF01557"/>
    </source>
</evidence>
<dbReference type="GO" id="GO:0016853">
    <property type="term" value="F:isomerase activity"/>
    <property type="evidence" value="ECO:0007669"/>
    <property type="project" value="UniProtKB-KW"/>
</dbReference>
<comment type="similarity">
    <text evidence="1">Belongs to the FAH family.</text>
</comment>
<protein>
    <submittedName>
        <fullName evidence="4">2-hydroxyhepta-2,4-diene-1,7-dioate isomerase</fullName>
    </submittedName>
</protein>
<dbReference type="Pfam" id="PF01557">
    <property type="entry name" value="FAA_hydrolase"/>
    <property type="match status" value="1"/>
</dbReference>
<keyword evidence="2" id="KW-0479">Metal-binding</keyword>
<dbReference type="FunFam" id="3.90.850.10:FF:000012">
    <property type="entry name" value="Putative 2-hydroxyhepta-2,4-diene-1,7-dioate isomerase"/>
    <property type="match status" value="1"/>
</dbReference>
<name>A0A178YK17_SINSA</name>
<dbReference type="PANTHER" id="PTHR42796">
    <property type="entry name" value="FUMARYLACETOACETATE HYDROLASE DOMAIN-CONTAINING PROTEIN 2A-RELATED"/>
    <property type="match status" value="1"/>
</dbReference>
<organism evidence="4 5">
    <name type="scientific">Sinorhizobium saheli</name>
    <dbReference type="NCBI Taxonomy" id="36856"/>
    <lineage>
        <taxon>Bacteria</taxon>
        <taxon>Pseudomonadati</taxon>
        <taxon>Pseudomonadota</taxon>
        <taxon>Alphaproteobacteria</taxon>
        <taxon>Hyphomicrobiales</taxon>
        <taxon>Rhizobiaceae</taxon>
        <taxon>Sinorhizobium/Ensifer group</taxon>
        <taxon>Sinorhizobium</taxon>
    </lineage>
</organism>
<comment type="caution">
    <text evidence="4">The sequence shown here is derived from an EMBL/GenBank/DDBJ whole genome shotgun (WGS) entry which is preliminary data.</text>
</comment>
<evidence type="ECO:0000313" key="4">
    <source>
        <dbReference type="EMBL" id="OAP47303.1"/>
    </source>
</evidence>
<keyword evidence="5" id="KW-1185">Reference proteome</keyword>
<dbReference type="InterPro" id="IPR011234">
    <property type="entry name" value="Fumarylacetoacetase-like_C"/>
</dbReference>
<dbReference type="AlphaFoldDB" id="A0A178YK17"/>
<dbReference type="PANTHER" id="PTHR42796:SF4">
    <property type="entry name" value="FUMARYLACETOACETATE HYDROLASE DOMAIN-CONTAINING PROTEIN 2A"/>
    <property type="match status" value="1"/>
</dbReference>
<evidence type="ECO:0000256" key="2">
    <source>
        <dbReference type="ARBA" id="ARBA00022723"/>
    </source>
</evidence>
<dbReference type="SUPFAM" id="SSF56529">
    <property type="entry name" value="FAH"/>
    <property type="match status" value="1"/>
</dbReference>
<keyword evidence="4" id="KW-0413">Isomerase</keyword>
<dbReference type="Gene3D" id="3.90.850.10">
    <property type="entry name" value="Fumarylacetoacetase-like, C-terminal domain"/>
    <property type="match status" value="1"/>
</dbReference>
<evidence type="ECO:0000256" key="1">
    <source>
        <dbReference type="ARBA" id="ARBA00010211"/>
    </source>
</evidence>